<feature type="region of interest" description="Disordered" evidence="1">
    <location>
        <begin position="126"/>
        <end position="148"/>
    </location>
</feature>
<dbReference type="InterPro" id="IPR014195">
    <property type="entry name" value="Spore_III_AG"/>
</dbReference>
<dbReference type="EMBL" id="JBBAXC010000011">
    <property type="protein sequence ID" value="MEI5908120.1"/>
    <property type="molecule type" value="Genomic_DNA"/>
</dbReference>
<dbReference type="Proteomes" id="UP001312865">
    <property type="component" value="Unassembled WGS sequence"/>
</dbReference>
<dbReference type="NCBIfam" id="TIGR02830">
    <property type="entry name" value="spore_III_AG"/>
    <property type="match status" value="1"/>
</dbReference>
<organism evidence="3 4">
    <name type="scientific">Bacillus spongiae</name>
    <dbReference type="NCBI Taxonomy" id="2683610"/>
    <lineage>
        <taxon>Bacteria</taxon>
        <taxon>Bacillati</taxon>
        <taxon>Bacillota</taxon>
        <taxon>Bacilli</taxon>
        <taxon>Bacillales</taxon>
        <taxon>Bacillaceae</taxon>
        <taxon>Bacillus</taxon>
    </lineage>
</organism>
<sequence>MSHKNDPFEWLKKTLKTNDERDGGKKLNLKFYVPIILLIGIAFMLISNIWTQGANGDKAEVVTKEEDVDTVETFGTSSKEQPKTIQDYEHQYESKLTKALEEVIGIGEVAVYVNVDATELKVYEKNSNSQQQTTTEVDREGGQRKIEDESRDDQIVIIRDGEKEVPLIVETKKPPIRGVLIIAKGAENVQVKKWIKEAVTSVFNIGSHQVSVMPKQ</sequence>
<reference evidence="3 4" key="1">
    <citation type="journal article" date="2018" name="J. Microbiol.">
        <title>Bacillus spongiae sp. nov., isolated from sponge of Jeju Island.</title>
        <authorList>
            <person name="Lee G.E."/>
            <person name="Im W.T."/>
            <person name="Park J.S."/>
        </authorList>
    </citation>
    <scope>NUCLEOTIDE SEQUENCE [LARGE SCALE GENOMIC DNA]</scope>
    <source>
        <strain evidence="3 4">135PIL107-10</strain>
    </source>
</reference>
<proteinExistence type="predicted"/>
<protein>
    <submittedName>
        <fullName evidence="3">Stage III sporulation protein AG</fullName>
    </submittedName>
</protein>
<feature type="compositionally biased region" description="Polar residues" evidence="1">
    <location>
        <begin position="126"/>
        <end position="135"/>
    </location>
</feature>
<evidence type="ECO:0000256" key="2">
    <source>
        <dbReference type="SAM" id="Phobius"/>
    </source>
</evidence>
<evidence type="ECO:0000313" key="3">
    <source>
        <dbReference type="EMBL" id="MEI5908120.1"/>
    </source>
</evidence>
<comment type="caution">
    <text evidence="3">The sequence shown here is derived from an EMBL/GenBank/DDBJ whole genome shotgun (WGS) entry which is preliminary data.</text>
</comment>
<evidence type="ECO:0000256" key="1">
    <source>
        <dbReference type="SAM" id="MobiDB-lite"/>
    </source>
</evidence>
<feature type="transmembrane region" description="Helical" evidence="2">
    <location>
        <begin position="31"/>
        <end position="50"/>
    </location>
</feature>
<dbReference type="RefSeq" id="WP_336587564.1">
    <property type="nucleotide sequence ID" value="NZ_JBBAXC010000011.1"/>
</dbReference>
<gene>
    <name evidence="3" type="primary">spoIIIAG</name>
    <name evidence="3" type="ORF">WAK64_13760</name>
</gene>
<feature type="compositionally biased region" description="Basic and acidic residues" evidence="1">
    <location>
        <begin position="136"/>
        <end position="148"/>
    </location>
</feature>
<keyword evidence="2" id="KW-0812">Transmembrane</keyword>
<keyword evidence="2" id="KW-0472">Membrane</keyword>
<evidence type="ECO:0000313" key="4">
    <source>
        <dbReference type="Proteomes" id="UP001312865"/>
    </source>
</evidence>
<keyword evidence="4" id="KW-1185">Reference proteome</keyword>
<accession>A0ABU8HFS6</accession>
<name>A0ABU8HFS6_9BACI</name>
<keyword evidence="2" id="KW-1133">Transmembrane helix</keyword>